<evidence type="ECO:0000313" key="1">
    <source>
        <dbReference type="EMBL" id="QXT62297.1"/>
    </source>
</evidence>
<keyword evidence="2" id="KW-1185">Reference proteome</keyword>
<organism evidence="1 2">
    <name type="scientific">Tessaracoccus palaemonis</name>
    <dbReference type="NCBI Taxonomy" id="2829499"/>
    <lineage>
        <taxon>Bacteria</taxon>
        <taxon>Bacillati</taxon>
        <taxon>Actinomycetota</taxon>
        <taxon>Actinomycetes</taxon>
        <taxon>Propionibacteriales</taxon>
        <taxon>Propionibacteriaceae</taxon>
        <taxon>Tessaracoccus</taxon>
    </lineage>
</organism>
<dbReference type="CDD" id="cd00090">
    <property type="entry name" value="HTH_ARSR"/>
    <property type="match status" value="1"/>
</dbReference>
<accession>A0ABX8SIL1</accession>
<dbReference type="InterPro" id="IPR011991">
    <property type="entry name" value="ArsR-like_HTH"/>
</dbReference>
<gene>
    <name evidence="1" type="ORF">KDB89_11125</name>
</gene>
<reference evidence="1 2" key="1">
    <citation type="submission" date="2021-07" db="EMBL/GenBank/DDBJ databases">
        <title>complete genome sequencing of Tessaracoccus sp.J1M15.</title>
        <authorList>
            <person name="Bae J.-W."/>
            <person name="Kim D.-y."/>
        </authorList>
    </citation>
    <scope>NUCLEOTIDE SEQUENCE [LARGE SCALE GENOMIC DNA]</scope>
    <source>
        <strain evidence="1 2">J1M15</strain>
    </source>
</reference>
<dbReference type="EMBL" id="CP079216">
    <property type="protein sequence ID" value="QXT62297.1"/>
    <property type="molecule type" value="Genomic_DNA"/>
</dbReference>
<evidence type="ECO:0000313" key="2">
    <source>
        <dbReference type="Proteomes" id="UP000824504"/>
    </source>
</evidence>
<protein>
    <submittedName>
        <fullName evidence="1">Helix-turn-helix domain-containing protein</fullName>
    </submittedName>
</protein>
<dbReference type="Pfam" id="PF12840">
    <property type="entry name" value="HTH_20"/>
    <property type="match status" value="1"/>
</dbReference>
<sequence>MTATTQQLHLGATRSEVLSLLLDAPGHLTVPEIASALQLHRNSARFHLDALVEAGYAVRIPGVPSGNGRPPLLYTATHDAPAMGHSHLLELIELLLGQLGDTPEGQSAGRQAGRAWGADKAPGQLDDDEVLDALAHHLAERGFAPVRDDQQLCFVRCPFRSAISPQQLPLVCAIHAGFIDGFLSAVSDDLSAGPMAIGENSCSVEVSRH</sequence>
<proteinExistence type="predicted"/>
<dbReference type="Proteomes" id="UP000824504">
    <property type="component" value="Chromosome"/>
</dbReference>
<dbReference type="RefSeq" id="WP_219081007.1">
    <property type="nucleotide sequence ID" value="NZ_CP079216.1"/>
</dbReference>
<name>A0ABX8SIL1_9ACTN</name>